<evidence type="ECO:0000256" key="4">
    <source>
        <dbReference type="ARBA" id="ARBA00023180"/>
    </source>
</evidence>
<name>A0ABT9SQG7_9FLAO</name>
<evidence type="ECO:0000256" key="3">
    <source>
        <dbReference type="ARBA" id="ARBA00022801"/>
    </source>
</evidence>
<dbReference type="InterPro" id="IPR032506">
    <property type="entry name" value="SGSH_C"/>
</dbReference>
<dbReference type="PANTHER" id="PTHR43108:SF6">
    <property type="entry name" value="N-SULPHOGLUCOSAMINE SULPHOHYDROLASE"/>
    <property type="match status" value="1"/>
</dbReference>
<feature type="domain" description="Sulfatase N-terminal" evidence="6">
    <location>
        <begin position="24"/>
        <end position="410"/>
    </location>
</feature>
<evidence type="ECO:0000256" key="5">
    <source>
        <dbReference type="SAM" id="SignalP"/>
    </source>
</evidence>
<feature type="domain" description="N-sulphoglucosamine sulphohydrolase C-terminal" evidence="7">
    <location>
        <begin position="504"/>
        <end position="547"/>
    </location>
</feature>
<dbReference type="Pfam" id="PF16347">
    <property type="entry name" value="SGSH_C"/>
    <property type="match status" value="1"/>
</dbReference>
<dbReference type="RefSeq" id="WP_306845945.1">
    <property type="nucleotide sequence ID" value="NZ_JAUSRL010000007.1"/>
</dbReference>
<evidence type="ECO:0000313" key="9">
    <source>
        <dbReference type="Proteomes" id="UP001235513"/>
    </source>
</evidence>
<evidence type="ECO:0000256" key="2">
    <source>
        <dbReference type="ARBA" id="ARBA00022729"/>
    </source>
</evidence>
<dbReference type="Gene3D" id="3.30.1120.10">
    <property type="match status" value="1"/>
</dbReference>
<keyword evidence="9" id="KW-1185">Reference proteome</keyword>
<dbReference type="PROSITE" id="PS00149">
    <property type="entry name" value="SULFATASE_2"/>
    <property type="match status" value="1"/>
</dbReference>
<comment type="similarity">
    <text evidence="1">Belongs to the sulfatase family.</text>
</comment>
<dbReference type="Gene3D" id="3.40.720.10">
    <property type="entry name" value="Alkaline Phosphatase, subunit A"/>
    <property type="match status" value="1"/>
</dbReference>
<keyword evidence="2 5" id="KW-0732">Signal</keyword>
<proteinExistence type="inferred from homology"/>
<dbReference type="Pfam" id="PF00884">
    <property type="entry name" value="Sulfatase"/>
    <property type="match status" value="1"/>
</dbReference>
<dbReference type="InterPro" id="IPR017850">
    <property type="entry name" value="Alkaline_phosphatase_core_sf"/>
</dbReference>
<accession>A0ABT9SQG7</accession>
<dbReference type="SUPFAM" id="SSF53649">
    <property type="entry name" value="Alkaline phosphatase-like"/>
    <property type="match status" value="1"/>
</dbReference>
<dbReference type="PROSITE" id="PS00523">
    <property type="entry name" value="SULFATASE_1"/>
    <property type="match status" value="1"/>
</dbReference>
<keyword evidence="3" id="KW-0378">Hydrolase</keyword>
<dbReference type="CDD" id="cd16031">
    <property type="entry name" value="G6S_like"/>
    <property type="match status" value="1"/>
</dbReference>
<dbReference type="Proteomes" id="UP001235513">
    <property type="component" value="Unassembled WGS sequence"/>
</dbReference>
<comment type="caution">
    <text evidence="8">The sequence shown here is derived from an EMBL/GenBank/DDBJ whole genome shotgun (WGS) entry which is preliminary data.</text>
</comment>
<evidence type="ECO:0000259" key="7">
    <source>
        <dbReference type="Pfam" id="PF16347"/>
    </source>
</evidence>
<dbReference type="EMBL" id="JAUSRL010000007">
    <property type="protein sequence ID" value="MDP9961681.1"/>
    <property type="molecule type" value="Genomic_DNA"/>
</dbReference>
<gene>
    <name evidence="8" type="ORF">J2T04_003593</name>
</gene>
<feature type="chain" id="PRO_5046903471" evidence="5">
    <location>
        <begin position="21"/>
        <end position="556"/>
    </location>
</feature>
<dbReference type="InterPro" id="IPR024607">
    <property type="entry name" value="Sulfatase_CS"/>
</dbReference>
<dbReference type="InterPro" id="IPR000917">
    <property type="entry name" value="Sulfatase_N"/>
</dbReference>
<evidence type="ECO:0000313" key="8">
    <source>
        <dbReference type="EMBL" id="MDP9961681.1"/>
    </source>
</evidence>
<reference evidence="8 9" key="1">
    <citation type="submission" date="2023-07" db="EMBL/GenBank/DDBJ databases">
        <title>Sorghum-associated microbial communities from plants grown in Nebraska, USA.</title>
        <authorList>
            <person name="Schachtman D."/>
        </authorList>
    </citation>
    <scope>NUCLEOTIDE SEQUENCE [LARGE SCALE GENOMIC DNA]</scope>
    <source>
        <strain evidence="8 9">CC351</strain>
    </source>
</reference>
<keyword evidence="4" id="KW-0325">Glycoprotein</keyword>
<sequence>MYKRKLLLLTLVAAFQMSYAQKKPNIIYIMTDDHSYQTISAYGSKVSKLAPTPNIDRLAKEGILFEKAFVENSLCTPSRAALMTGLYSHQNGQKQLAEGIDSTKVFFSESLHDVGYQTAIVGKWHMSTSPKGFDYYNILDDQGKYYNPTFKSKMTNDKYVQEKGYATKLITQHSLEFLNSRDKNKPFLLMVHHKAPHRNWMPELQYLNLYENTEFPVPENFWDDYVGKGVAAKDQKMTISKDLELVQDLKVGELNAEAKTPYDKFSFMALSGELDRLTPEERVVWDKFYKPRNEKFLKAKLTGKELVLWKYQNYMRDYERVVKSVDDSVGEILDYLDKNPELKENTIVVYTSDQGFYMGEHNYFDKRFMYEESFRTPLLMRYPKGIKAGTQSQALVQNIDFAPTFISMAGAEKSPEMPGNTLEPLFSGKEPKDWRNSLYYHYYDYPAFHLVRKHDGVRTERYKLIHFYGEGGLRAVKTKFQTTPGYREHRVLELLKKVDYIPEAQDINYNELYDLKKDPNEMNNLYGKPGYEKITAELQTRLDQYRQDLNVTKDEY</sequence>
<dbReference type="PANTHER" id="PTHR43108">
    <property type="entry name" value="N-ACETYLGLUCOSAMINE-6-SULFATASE FAMILY MEMBER"/>
    <property type="match status" value="1"/>
</dbReference>
<protein>
    <submittedName>
        <fullName evidence="8">Arylsulfatase A-like enzyme</fullName>
    </submittedName>
</protein>
<evidence type="ECO:0000256" key="1">
    <source>
        <dbReference type="ARBA" id="ARBA00008779"/>
    </source>
</evidence>
<feature type="signal peptide" evidence="5">
    <location>
        <begin position="1"/>
        <end position="20"/>
    </location>
</feature>
<evidence type="ECO:0000259" key="6">
    <source>
        <dbReference type="Pfam" id="PF00884"/>
    </source>
</evidence>
<organism evidence="8 9">
    <name type="scientific">Chryseobacterium lathyri</name>
    <dbReference type="NCBI Taxonomy" id="395933"/>
    <lineage>
        <taxon>Bacteria</taxon>
        <taxon>Pseudomonadati</taxon>
        <taxon>Bacteroidota</taxon>
        <taxon>Flavobacteriia</taxon>
        <taxon>Flavobacteriales</taxon>
        <taxon>Weeksellaceae</taxon>
        <taxon>Chryseobacterium group</taxon>
        <taxon>Chryseobacterium</taxon>
    </lineage>
</organism>